<dbReference type="Proteomes" id="UP000320160">
    <property type="component" value="Unassembled WGS sequence"/>
</dbReference>
<protein>
    <submittedName>
        <fullName evidence="2">Flavin-binding protein</fullName>
    </submittedName>
</protein>
<dbReference type="Gene3D" id="2.30.110.10">
    <property type="entry name" value="Electron Transport, Fmn-binding Protein, Chain A"/>
    <property type="match status" value="1"/>
</dbReference>
<keyword evidence="3" id="KW-1185">Reference proteome</keyword>
<dbReference type="Pfam" id="PF01243">
    <property type="entry name" value="PNPOx_N"/>
    <property type="match status" value="1"/>
</dbReference>
<organism evidence="2 3">
    <name type="scientific">Sphingorhabdus contaminans</name>
    <dbReference type="NCBI Taxonomy" id="1343899"/>
    <lineage>
        <taxon>Bacteria</taxon>
        <taxon>Pseudomonadati</taxon>
        <taxon>Pseudomonadota</taxon>
        <taxon>Alphaproteobacteria</taxon>
        <taxon>Sphingomonadales</taxon>
        <taxon>Sphingomonadaceae</taxon>
        <taxon>Sphingorhabdus</taxon>
    </lineage>
</organism>
<gene>
    <name evidence="2" type="ORF">FOM92_04730</name>
</gene>
<dbReference type="RefSeq" id="WP_143775641.1">
    <property type="nucleotide sequence ID" value="NZ_VKKU01000001.1"/>
</dbReference>
<evidence type="ECO:0000313" key="3">
    <source>
        <dbReference type="Proteomes" id="UP000320160"/>
    </source>
</evidence>
<dbReference type="EMBL" id="VKKU01000001">
    <property type="protein sequence ID" value="TSB04723.1"/>
    <property type="molecule type" value="Genomic_DNA"/>
</dbReference>
<dbReference type="InterPro" id="IPR011576">
    <property type="entry name" value="Pyridox_Oxase_N"/>
</dbReference>
<dbReference type="OrthoDB" id="5120525at2"/>
<accession>A0A553WJ62</accession>
<reference evidence="2 3" key="1">
    <citation type="submission" date="2019-07" db="EMBL/GenBank/DDBJ databases">
        <authorList>
            <person name="Park M."/>
        </authorList>
    </citation>
    <scope>NUCLEOTIDE SEQUENCE [LARGE SCALE GENOMIC DNA]</scope>
    <source>
        <strain evidence="2 3">KCTC32445</strain>
    </source>
</reference>
<dbReference type="InterPro" id="IPR012349">
    <property type="entry name" value="Split_barrel_FMN-bd"/>
</dbReference>
<evidence type="ECO:0000259" key="1">
    <source>
        <dbReference type="Pfam" id="PF01243"/>
    </source>
</evidence>
<sequence>MTTIPALPDFYNDLDLSFTKAWDLIEPGASKRSSPAHTPVVGSVDAAGLSQLRVMVLREADRNTRRLRFHTDSRSAKIEDFAEDDRVSILMYDATEKLQLRLFGTVSVQTEGAAVDAAWASSTTFARRCYLAEKAPGIGSDLPTSGLPAWIEGRQPLEEQLGEARANFAILWCDITEMEWLYLANAGHRRARWTWDGSLQSWSGRWLVP</sequence>
<dbReference type="GO" id="GO:0010181">
    <property type="term" value="F:FMN binding"/>
    <property type="evidence" value="ECO:0007669"/>
    <property type="project" value="InterPro"/>
</dbReference>
<proteinExistence type="predicted"/>
<evidence type="ECO:0000313" key="2">
    <source>
        <dbReference type="EMBL" id="TSB04723.1"/>
    </source>
</evidence>
<dbReference type="AlphaFoldDB" id="A0A553WJ62"/>
<dbReference type="SUPFAM" id="SSF50475">
    <property type="entry name" value="FMN-binding split barrel"/>
    <property type="match status" value="1"/>
</dbReference>
<comment type="caution">
    <text evidence="2">The sequence shown here is derived from an EMBL/GenBank/DDBJ whole genome shotgun (WGS) entry which is preliminary data.</text>
</comment>
<name>A0A553WJ62_9SPHN</name>
<feature type="domain" description="Pyridoxamine 5'-phosphate oxidase N-terminal" evidence="1">
    <location>
        <begin position="39"/>
        <end position="120"/>
    </location>
</feature>